<dbReference type="AlphaFoldDB" id="A0A251RY36"/>
<proteinExistence type="predicted"/>
<name>A0A251RY36_HELAN</name>
<dbReference type="Proteomes" id="UP000215914">
    <property type="component" value="Chromosome 16"/>
</dbReference>
<keyword evidence="2" id="KW-1185">Reference proteome</keyword>
<evidence type="ECO:0000313" key="1">
    <source>
        <dbReference type="EMBL" id="OTF91219.1"/>
    </source>
</evidence>
<gene>
    <name evidence="1" type="ORF">HannXRQ_Chr16g0508351</name>
</gene>
<sequence length="262" mass="29582">MPLVDFSSLFEFVPCLACLLMITFRYDGFILFLNLQTMPQFKYYYNTKSLYLSFNIHGHTTLNTSSSSSRYPRQTTGDRELLTGDVCSGNHHTHSRTPPLLFGNRRPPPLVAAHFGGSRARRLEAVVVILLLMTMSGGGRQRRRRYGGGDGGFRQISVVDDDDVQLEMFNFRWTRFRFQGRGLVKHVFTRSRFSCGSGDYLGSVHTGSVKTSQTGQWFGSVSISRRFGSWFGLTRSHRVNSVNSASQPSQLSQCFDTKMGKV</sequence>
<dbReference type="EMBL" id="CM007905">
    <property type="protein sequence ID" value="OTF91219.1"/>
    <property type="molecule type" value="Genomic_DNA"/>
</dbReference>
<reference evidence="2" key="1">
    <citation type="journal article" date="2017" name="Nature">
        <title>The sunflower genome provides insights into oil metabolism, flowering and Asterid evolution.</title>
        <authorList>
            <person name="Badouin H."/>
            <person name="Gouzy J."/>
            <person name="Grassa C.J."/>
            <person name="Murat F."/>
            <person name="Staton S.E."/>
            <person name="Cottret L."/>
            <person name="Lelandais-Briere C."/>
            <person name="Owens G.L."/>
            <person name="Carrere S."/>
            <person name="Mayjonade B."/>
            <person name="Legrand L."/>
            <person name="Gill N."/>
            <person name="Kane N.C."/>
            <person name="Bowers J.E."/>
            <person name="Hubner S."/>
            <person name="Bellec A."/>
            <person name="Berard A."/>
            <person name="Berges H."/>
            <person name="Blanchet N."/>
            <person name="Boniface M.C."/>
            <person name="Brunel D."/>
            <person name="Catrice O."/>
            <person name="Chaidir N."/>
            <person name="Claudel C."/>
            <person name="Donnadieu C."/>
            <person name="Faraut T."/>
            <person name="Fievet G."/>
            <person name="Helmstetter N."/>
            <person name="King M."/>
            <person name="Knapp S.J."/>
            <person name="Lai Z."/>
            <person name="Le Paslier M.C."/>
            <person name="Lippi Y."/>
            <person name="Lorenzon L."/>
            <person name="Mandel J.R."/>
            <person name="Marage G."/>
            <person name="Marchand G."/>
            <person name="Marquand E."/>
            <person name="Bret-Mestries E."/>
            <person name="Morien E."/>
            <person name="Nambeesan S."/>
            <person name="Nguyen T."/>
            <person name="Pegot-Espagnet P."/>
            <person name="Pouilly N."/>
            <person name="Raftis F."/>
            <person name="Sallet E."/>
            <person name="Schiex T."/>
            <person name="Thomas J."/>
            <person name="Vandecasteele C."/>
            <person name="Vares D."/>
            <person name="Vear F."/>
            <person name="Vautrin S."/>
            <person name="Crespi M."/>
            <person name="Mangin B."/>
            <person name="Burke J.M."/>
            <person name="Salse J."/>
            <person name="Munos S."/>
            <person name="Vincourt P."/>
            <person name="Rieseberg L.H."/>
            <person name="Langlade N.B."/>
        </authorList>
    </citation>
    <scope>NUCLEOTIDE SEQUENCE [LARGE SCALE GENOMIC DNA]</scope>
    <source>
        <strain evidence="2">cv. SF193</strain>
    </source>
</reference>
<dbReference type="InParanoid" id="A0A251RY36"/>
<organism evidence="1 2">
    <name type="scientific">Helianthus annuus</name>
    <name type="common">Common sunflower</name>
    <dbReference type="NCBI Taxonomy" id="4232"/>
    <lineage>
        <taxon>Eukaryota</taxon>
        <taxon>Viridiplantae</taxon>
        <taxon>Streptophyta</taxon>
        <taxon>Embryophyta</taxon>
        <taxon>Tracheophyta</taxon>
        <taxon>Spermatophyta</taxon>
        <taxon>Magnoliopsida</taxon>
        <taxon>eudicotyledons</taxon>
        <taxon>Gunneridae</taxon>
        <taxon>Pentapetalae</taxon>
        <taxon>asterids</taxon>
        <taxon>campanulids</taxon>
        <taxon>Asterales</taxon>
        <taxon>Asteraceae</taxon>
        <taxon>Asteroideae</taxon>
        <taxon>Heliantheae alliance</taxon>
        <taxon>Heliantheae</taxon>
        <taxon>Helianthus</taxon>
    </lineage>
</organism>
<accession>A0A251RY36</accession>
<protein>
    <submittedName>
        <fullName evidence="1">Uncharacterized protein</fullName>
    </submittedName>
</protein>
<evidence type="ECO:0000313" key="2">
    <source>
        <dbReference type="Proteomes" id="UP000215914"/>
    </source>
</evidence>